<evidence type="ECO:0000256" key="1">
    <source>
        <dbReference type="ARBA" id="ARBA00001968"/>
    </source>
</evidence>
<dbReference type="OrthoDB" id="5852834at2759"/>
<evidence type="ECO:0000259" key="4">
    <source>
        <dbReference type="Pfam" id="PF13359"/>
    </source>
</evidence>
<evidence type="ECO:0000256" key="2">
    <source>
        <dbReference type="ARBA" id="ARBA00022723"/>
    </source>
</evidence>
<sequence>MEDSERELFERLIRVAVPRVFRERTNPLDILDDVQFRERFRLSRPGFYYVLGLLVDDLTPKTTRSASLTAAQRLAVFLETIGSANNQVFRSSRLYHEFARGQKAGILLADSAYRLERFLLKPILSENRSEAEANFTEALCRGRVVVEHAFGTLKRQFQSLHTELKHNPTRAAKIIVTACCLRNLCILTRERPFSEEESIAPQYPEAGDEEAVETDTVTGSDVRAAIIDRYFRRT</sequence>
<feature type="domain" description="DDE Tnp4" evidence="4">
    <location>
        <begin position="85"/>
        <end position="183"/>
    </location>
</feature>
<comment type="caution">
    <text evidence="5">The sequence shown here is derived from an EMBL/GenBank/DDBJ whole genome shotgun (WGS) entry which is preliminary data.</text>
</comment>
<dbReference type="STRING" id="53326.A0A016VUV1"/>
<keyword evidence="2" id="KW-0479">Metal-binding</keyword>
<accession>A0A016VUV1</accession>
<feature type="region of interest" description="Disordered" evidence="3">
    <location>
        <begin position="196"/>
        <end position="215"/>
    </location>
</feature>
<evidence type="ECO:0000256" key="3">
    <source>
        <dbReference type="SAM" id="MobiDB-lite"/>
    </source>
</evidence>
<protein>
    <recommendedName>
        <fullName evidence="4">DDE Tnp4 domain-containing protein</fullName>
    </recommendedName>
</protein>
<dbReference type="GO" id="GO:0046872">
    <property type="term" value="F:metal ion binding"/>
    <property type="evidence" value="ECO:0007669"/>
    <property type="project" value="UniProtKB-KW"/>
</dbReference>
<organism evidence="5 6">
    <name type="scientific">Ancylostoma ceylanicum</name>
    <dbReference type="NCBI Taxonomy" id="53326"/>
    <lineage>
        <taxon>Eukaryota</taxon>
        <taxon>Metazoa</taxon>
        <taxon>Ecdysozoa</taxon>
        <taxon>Nematoda</taxon>
        <taxon>Chromadorea</taxon>
        <taxon>Rhabditida</taxon>
        <taxon>Rhabditina</taxon>
        <taxon>Rhabditomorpha</taxon>
        <taxon>Strongyloidea</taxon>
        <taxon>Ancylostomatidae</taxon>
        <taxon>Ancylostomatinae</taxon>
        <taxon>Ancylostoma</taxon>
    </lineage>
</organism>
<gene>
    <name evidence="5" type="primary">Acey_s0004.g2001</name>
    <name evidence="5" type="ORF">Y032_0004g2001</name>
</gene>
<comment type="cofactor">
    <cofactor evidence="1">
        <name>a divalent metal cation</name>
        <dbReference type="ChEBI" id="CHEBI:60240"/>
    </cofactor>
</comment>
<proteinExistence type="predicted"/>
<dbReference type="Proteomes" id="UP000024635">
    <property type="component" value="Unassembled WGS sequence"/>
</dbReference>
<keyword evidence="6" id="KW-1185">Reference proteome</keyword>
<evidence type="ECO:0000313" key="5">
    <source>
        <dbReference type="EMBL" id="EYC31180.1"/>
    </source>
</evidence>
<dbReference type="AlphaFoldDB" id="A0A016VUV1"/>
<dbReference type="EMBL" id="JARK01001340">
    <property type="protein sequence ID" value="EYC31180.1"/>
    <property type="molecule type" value="Genomic_DNA"/>
</dbReference>
<reference evidence="6" key="1">
    <citation type="journal article" date="2015" name="Nat. Genet.">
        <title>The genome and transcriptome of the zoonotic hookworm Ancylostoma ceylanicum identify infection-specific gene families.</title>
        <authorList>
            <person name="Schwarz E.M."/>
            <person name="Hu Y."/>
            <person name="Antoshechkin I."/>
            <person name="Miller M.M."/>
            <person name="Sternberg P.W."/>
            <person name="Aroian R.V."/>
        </authorList>
    </citation>
    <scope>NUCLEOTIDE SEQUENCE</scope>
    <source>
        <strain evidence="6">HY135</strain>
    </source>
</reference>
<dbReference type="InterPro" id="IPR027806">
    <property type="entry name" value="HARBI1_dom"/>
</dbReference>
<evidence type="ECO:0000313" key="6">
    <source>
        <dbReference type="Proteomes" id="UP000024635"/>
    </source>
</evidence>
<dbReference type="Pfam" id="PF13359">
    <property type="entry name" value="DDE_Tnp_4"/>
    <property type="match status" value="1"/>
</dbReference>
<name>A0A016VUV1_9BILA</name>